<reference evidence="1 2" key="1">
    <citation type="submission" date="2018-10" db="EMBL/GenBank/DDBJ databases">
        <title>The genome of Streptomyces dangxiongensis Z022.</title>
        <authorList>
            <person name="Zhang B."/>
        </authorList>
    </citation>
    <scope>NUCLEOTIDE SEQUENCE [LARGE SCALE GENOMIC DNA]</scope>
    <source>
        <strain evidence="1 2">Z022</strain>
    </source>
</reference>
<sequence length="329" mass="35026">MLASAGWDLSPSRHLHHKEVLMQQIDNRTASAPAPRRRRLRPALVLPVASMALAGALVTTLSGGGHGSPPAAGSSTAPAKATTAIVTLDRIAAAAMKTDVTAVGDGQFVYVESLTRGNKGHFDGPVKLGALHRSEVWTAQTPGPVTRTGWLRETGEDAVMPGEEVPIESTDPVRVGIDRPTYKWLASLPTDPGALLELLYSRTKVVEGESRDQAVFGTVGDLLRSTIMPPATASALYKAVERIPGVTESPDAVDAAGRHGIGITREDAGSATRDEWIFDRDTLTYLGSRSYMTKDKARGITTDTLYGIDAVMERAVVDRHGEEPARTDG</sequence>
<evidence type="ECO:0000313" key="2">
    <source>
        <dbReference type="Proteomes" id="UP000268329"/>
    </source>
</evidence>
<gene>
    <name evidence="1" type="ORF">D9753_16815</name>
</gene>
<dbReference type="EMBL" id="CP033073">
    <property type="protein sequence ID" value="AYN43693.1"/>
    <property type="molecule type" value="Genomic_DNA"/>
</dbReference>
<evidence type="ECO:0000313" key="1">
    <source>
        <dbReference type="EMBL" id="AYN43693.1"/>
    </source>
</evidence>
<dbReference type="OrthoDB" id="3387554at2"/>
<name>A0A3G2JMR7_9ACTN</name>
<dbReference type="NCBIfam" id="NF038083">
    <property type="entry name" value="CU044_5270_fam"/>
    <property type="match status" value="1"/>
</dbReference>
<organism evidence="1 2">
    <name type="scientific">Streptomyces dangxiongensis</name>
    <dbReference type="NCBI Taxonomy" id="1442032"/>
    <lineage>
        <taxon>Bacteria</taxon>
        <taxon>Bacillati</taxon>
        <taxon>Actinomycetota</taxon>
        <taxon>Actinomycetes</taxon>
        <taxon>Kitasatosporales</taxon>
        <taxon>Streptomycetaceae</taxon>
        <taxon>Streptomyces</taxon>
    </lineage>
</organism>
<accession>A0A3G2JMR7</accession>
<keyword evidence="2" id="KW-1185">Reference proteome</keyword>
<dbReference type="AlphaFoldDB" id="A0A3G2JMR7"/>
<proteinExistence type="predicted"/>
<evidence type="ECO:0008006" key="3">
    <source>
        <dbReference type="Google" id="ProtNLM"/>
    </source>
</evidence>
<dbReference type="InterPro" id="IPR047789">
    <property type="entry name" value="CU044_5270-like"/>
</dbReference>
<dbReference type="Proteomes" id="UP000268329">
    <property type="component" value="Chromosome"/>
</dbReference>
<protein>
    <recommendedName>
        <fullName evidence="3">CU044_5270 family protein</fullName>
    </recommendedName>
</protein>
<dbReference type="KEGG" id="sdd:D9753_16815"/>